<protein>
    <submittedName>
        <fullName evidence="1">Uncharacterized protein</fullName>
    </submittedName>
</protein>
<evidence type="ECO:0000313" key="2">
    <source>
        <dbReference type="Proteomes" id="UP000591948"/>
    </source>
</evidence>
<sequence>IQVSLPCETGRLKTVVMCLANPLSVCSFLRQGGFDLATLHQARHNRWALLHNYQRVRQQQLALAELLQTRGVQVLWAEGVADCLTQHYTRDTGFAIDPTFFLANPRRRSRQRELAGLRSLLPRFSRVARLEHGSIEGGDVMLDRRFVLVGLGEETNHDGVESLRDKLTQVGLKRE</sequence>
<dbReference type="Proteomes" id="UP000591948">
    <property type="component" value="Unassembled WGS sequence"/>
</dbReference>
<dbReference type="Pfam" id="PF02274">
    <property type="entry name" value="ADI"/>
    <property type="match status" value="1"/>
</dbReference>
<proteinExistence type="predicted"/>
<accession>A0A6V8P8R2</accession>
<gene>
    <name evidence="1" type="ORF">HKBW3S33_02438</name>
</gene>
<organism evidence="1 2">
    <name type="scientific">Candidatus Hakubella thermalkaliphila</name>
    <dbReference type="NCBI Taxonomy" id="2754717"/>
    <lineage>
        <taxon>Bacteria</taxon>
        <taxon>Bacillati</taxon>
        <taxon>Actinomycetota</taxon>
        <taxon>Actinomycetota incertae sedis</taxon>
        <taxon>Candidatus Hakubellales</taxon>
        <taxon>Candidatus Hakubellaceae</taxon>
        <taxon>Candidatus Hakubella</taxon>
    </lineage>
</organism>
<dbReference type="EMBL" id="BLRY01000580">
    <property type="protein sequence ID" value="GFP29022.1"/>
    <property type="molecule type" value="Genomic_DNA"/>
</dbReference>
<dbReference type="Gene3D" id="3.75.10.10">
    <property type="entry name" value="L-arginine/glycine Amidinotransferase, Chain A"/>
    <property type="match status" value="1"/>
</dbReference>
<keyword evidence="2" id="KW-1185">Reference proteome</keyword>
<dbReference type="RefSeq" id="WP_258189614.1">
    <property type="nucleotide sequence ID" value="NZ_BLRY01000580.1"/>
</dbReference>
<dbReference type="SUPFAM" id="SSF55909">
    <property type="entry name" value="Pentein"/>
    <property type="match status" value="1"/>
</dbReference>
<dbReference type="AlphaFoldDB" id="A0A6V8P8R2"/>
<feature type="non-terminal residue" evidence="1">
    <location>
        <position position="1"/>
    </location>
</feature>
<comment type="caution">
    <text evidence="1">The sequence shown here is derived from an EMBL/GenBank/DDBJ whole genome shotgun (WGS) entry which is preliminary data.</text>
</comment>
<name>A0A6V8P8R2_9ACTN</name>
<reference evidence="1 2" key="1">
    <citation type="journal article" date="2020" name="Front. Microbiol.">
        <title>Single-cell genomics of novel Actinobacteria with the Wood-Ljungdahl pathway discovered in a serpentinizing system.</title>
        <authorList>
            <person name="Merino N."/>
            <person name="Kawai M."/>
            <person name="Boyd E.S."/>
            <person name="Colman D.R."/>
            <person name="McGlynn S.E."/>
            <person name="Nealson K.H."/>
            <person name="Kurokawa K."/>
            <person name="Hongoh Y."/>
        </authorList>
    </citation>
    <scope>NUCLEOTIDE SEQUENCE [LARGE SCALE GENOMIC DNA]</scope>
    <source>
        <strain evidence="1 2">S33</strain>
    </source>
</reference>
<feature type="non-terminal residue" evidence="1">
    <location>
        <position position="175"/>
    </location>
</feature>
<evidence type="ECO:0000313" key="1">
    <source>
        <dbReference type="EMBL" id="GFP29022.1"/>
    </source>
</evidence>